<dbReference type="Proteomes" id="UP000199021">
    <property type="component" value="Unassembled WGS sequence"/>
</dbReference>
<protein>
    <submittedName>
        <fullName evidence="1">Uncharacterized protein</fullName>
    </submittedName>
</protein>
<accession>A0A1H9C3G5</accession>
<dbReference type="AlphaFoldDB" id="A0A1H9C3G5"/>
<gene>
    <name evidence="1" type="ORF">SAMN05444359_10451</name>
</gene>
<evidence type="ECO:0000313" key="2">
    <source>
        <dbReference type="Proteomes" id="UP000199021"/>
    </source>
</evidence>
<evidence type="ECO:0000313" key="1">
    <source>
        <dbReference type="EMBL" id="SEP95644.1"/>
    </source>
</evidence>
<keyword evidence="2" id="KW-1185">Reference proteome</keyword>
<dbReference type="InParanoid" id="A0A1H9C3G5"/>
<dbReference type="EMBL" id="FOFB01000004">
    <property type="protein sequence ID" value="SEP95644.1"/>
    <property type="molecule type" value="Genomic_DNA"/>
</dbReference>
<proteinExistence type="predicted"/>
<sequence length="51" mass="5702">MGLIQKAKARLGENQPEHLAPLYWFIAIKRLITVKKSATSALMPGILIKEL</sequence>
<name>A0A1H9C3G5_9BACT</name>
<reference evidence="2" key="1">
    <citation type="submission" date="2016-10" db="EMBL/GenBank/DDBJ databases">
        <authorList>
            <person name="Varghese N."/>
            <person name="Submissions S."/>
        </authorList>
    </citation>
    <scope>NUCLEOTIDE SEQUENCE [LARGE SCALE GENOMIC DNA]</scope>
    <source>
        <strain evidence="2">DSM 24740</strain>
    </source>
</reference>
<organism evidence="1 2">
    <name type="scientific">Neolewinella agarilytica</name>
    <dbReference type="NCBI Taxonomy" id="478744"/>
    <lineage>
        <taxon>Bacteria</taxon>
        <taxon>Pseudomonadati</taxon>
        <taxon>Bacteroidota</taxon>
        <taxon>Saprospiria</taxon>
        <taxon>Saprospirales</taxon>
        <taxon>Lewinellaceae</taxon>
        <taxon>Neolewinella</taxon>
    </lineage>
</organism>